<dbReference type="EMBL" id="SOYY01000018">
    <property type="protein sequence ID" value="KAA0708457.1"/>
    <property type="molecule type" value="Genomic_DNA"/>
</dbReference>
<comment type="caution">
    <text evidence="2">The sequence shown here is derived from an EMBL/GenBank/DDBJ whole genome shotgun (WGS) entry which is preliminary data.</text>
</comment>
<gene>
    <name evidence="2" type="ORF">E1301_Tti005700</name>
</gene>
<feature type="domain" description="Calcium-activated chloride channel N-terminal" evidence="1">
    <location>
        <begin position="18"/>
        <end position="67"/>
    </location>
</feature>
<dbReference type="InterPro" id="IPR013642">
    <property type="entry name" value="CLCA_N"/>
</dbReference>
<evidence type="ECO:0000313" key="2">
    <source>
        <dbReference type="EMBL" id="KAA0708457.1"/>
    </source>
</evidence>
<sequence length="443" mass="49715">MSQQWPIAPFPQLCLQQQQRADMFIEGSLYLFDAFEKKVYFKDITILVPAQWKGTDLKKLRTESFEEVVSFCKEDEHNGAAPNRQIEKCGNKATWTVIYEDSVDSDALKFLKPLPSFTVVRRMQPGEYGKENSWLVQWSVCGSDCWLQNQFKIIFEHSAPTAYIQTPSGSIYSQADMRADPIAKTLTLKIPGNAESGDWKYSILSGRLQSLTITVTIQAARSDVPPIIVKGHVNKQLSDGSKPVILFAEVSQNYRLVINAEVNATLEPENGTPEQLVLLDNGADEVAMNPLKPLVHEQALVEENFSRTATGESFEVSISKPPNYPPNKIIDLNAEIQENTVFLIWTAPGDDFDLGTAKSYEIIWSDDLEMFRVNFSNSSLINTSALSPEAGSVDQHSFNMTIENGTTLFFALRSQNNEDVKSEISNIPRHQRSCLLQNPQHQA</sequence>
<dbReference type="Pfam" id="PF08434">
    <property type="entry name" value="CLCA"/>
    <property type="match status" value="1"/>
</dbReference>
<accession>A0A5A9NJR5</accession>
<evidence type="ECO:0000259" key="1">
    <source>
        <dbReference type="Pfam" id="PF08434"/>
    </source>
</evidence>
<keyword evidence="3" id="KW-1185">Reference proteome</keyword>
<dbReference type="Proteomes" id="UP000324632">
    <property type="component" value="Chromosome 18"/>
</dbReference>
<name>A0A5A9NJR5_9TELE</name>
<protein>
    <submittedName>
        <fullName evidence="2">Calcium-activated chloride channel regulator 1</fullName>
    </submittedName>
</protein>
<proteinExistence type="predicted"/>
<dbReference type="AlphaFoldDB" id="A0A5A9NJR5"/>
<organism evidence="2 3">
    <name type="scientific">Triplophysa tibetana</name>
    <dbReference type="NCBI Taxonomy" id="1572043"/>
    <lineage>
        <taxon>Eukaryota</taxon>
        <taxon>Metazoa</taxon>
        <taxon>Chordata</taxon>
        <taxon>Craniata</taxon>
        <taxon>Vertebrata</taxon>
        <taxon>Euteleostomi</taxon>
        <taxon>Actinopterygii</taxon>
        <taxon>Neopterygii</taxon>
        <taxon>Teleostei</taxon>
        <taxon>Ostariophysi</taxon>
        <taxon>Cypriniformes</taxon>
        <taxon>Nemacheilidae</taxon>
        <taxon>Triplophysa</taxon>
    </lineage>
</organism>
<reference evidence="2 3" key="1">
    <citation type="journal article" date="2019" name="Mol. Ecol. Resour.">
        <title>Chromosome-level genome assembly of Triplophysa tibetana, a fish adapted to the harsh high-altitude environment of the Tibetan Plateau.</title>
        <authorList>
            <person name="Yang X."/>
            <person name="Liu H."/>
            <person name="Ma Z."/>
            <person name="Zou Y."/>
            <person name="Zou M."/>
            <person name="Mao Y."/>
            <person name="Li X."/>
            <person name="Wang H."/>
            <person name="Chen T."/>
            <person name="Wang W."/>
            <person name="Yang R."/>
        </authorList>
    </citation>
    <scope>NUCLEOTIDE SEQUENCE [LARGE SCALE GENOMIC DNA]</scope>
    <source>
        <strain evidence="2">TTIB1903HZAU</strain>
        <tissue evidence="2">Muscle</tissue>
    </source>
</reference>
<evidence type="ECO:0000313" key="3">
    <source>
        <dbReference type="Proteomes" id="UP000324632"/>
    </source>
</evidence>